<keyword evidence="1" id="KW-1133">Transmembrane helix</keyword>
<keyword evidence="1" id="KW-0472">Membrane</keyword>
<reference evidence="2" key="1">
    <citation type="journal article" date="2023" name="Mol. Phylogenet. Evol.">
        <title>Genome-scale phylogeny and comparative genomics of the fungal order Sordariales.</title>
        <authorList>
            <person name="Hensen N."/>
            <person name="Bonometti L."/>
            <person name="Westerberg I."/>
            <person name="Brannstrom I.O."/>
            <person name="Guillou S."/>
            <person name="Cros-Aarteil S."/>
            <person name="Calhoun S."/>
            <person name="Haridas S."/>
            <person name="Kuo A."/>
            <person name="Mondo S."/>
            <person name="Pangilinan J."/>
            <person name="Riley R."/>
            <person name="LaButti K."/>
            <person name="Andreopoulos B."/>
            <person name="Lipzen A."/>
            <person name="Chen C."/>
            <person name="Yan M."/>
            <person name="Daum C."/>
            <person name="Ng V."/>
            <person name="Clum A."/>
            <person name="Steindorff A."/>
            <person name="Ohm R.A."/>
            <person name="Martin F."/>
            <person name="Silar P."/>
            <person name="Natvig D.O."/>
            <person name="Lalanne C."/>
            <person name="Gautier V."/>
            <person name="Ament-Velasquez S.L."/>
            <person name="Kruys A."/>
            <person name="Hutchinson M.I."/>
            <person name="Powell A.J."/>
            <person name="Barry K."/>
            <person name="Miller A.N."/>
            <person name="Grigoriev I.V."/>
            <person name="Debuchy R."/>
            <person name="Gladieux P."/>
            <person name="Hiltunen Thoren M."/>
            <person name="Johannesson H."/>
        </authorList>
    </citation>
    <scope>NUCLEOTIDE SEQUENCE</scope>
    <source>
        <strain evidence="2">CBS 731.68</strain>
    </source>
</reference>
<reference evidence="2" key="2">
    <citation type="submission" date="2023-05" db="EMBL/GenBank/DDBJ databases">
        <authorList>
            <consortium name="Lawrence Berkeley National Laboratory"/>
            <person name="Steindorff A."/>
            <person name="Hensen N."/>
            <person name="Bonometti L."/>
            <person name="Westerberg I."/>
            <person name="Brannstrom I.O."/>
            <person name="Guillou S."/>
            <person name="Cros-Aarteil S."/>
            <person name="Calhoun S."/>
            <person name="Haridas S."/>
            <person name="Kuo A."/>
            <person name="Mondo S."/>
            <person name="Pangilinan J."/>
            <person name="Riley R."/>
            <person name="Labutti K."/>
            <person name="Andreopoulos B."/>
            <person name="Lipzen A."/>
            <person name="Chen C."/>
            <person name="Yanf M."/>
            <person name="Daum C."/>
            <person name="Ng V."/>
            <person name="Clum A."/>
            <person name="Ohm R."/>
            <person name="Martin F."/>
            <person name="Silar P."/>
            <person name="Natvig D."/>
            <person name="Lalanne C."/>
            <person name="Gautier V."/>
            <person name="Ament-Velasquez S.L."/>
            <person name="Kruys A."/>
            <person name="Hutchinson M.I."/>
            <person name="Powell A.J."/>
            <person name="Barry K."/>
            <person name="Miller A.N."/>
            <person name="Grigoriev I.V."/>
            <person name="Debuchy R."/>
            <person name="Gladieux P."/>
            <person name="Thoren M.H."/>
            <person name="Johannesson H."/>
        </authorList>
    </citation>
    <scope>NUCLEOTIDE SEQUENCE</scope>
    <source>
        <strain evidence="2">CBS 731.68</strain>
    </source>
</reference>
<keyword evidence="1" id="KW-0812">Transmembrane</keyword>
<dbReference type="Proteomes" id="UP001302602">
    <property type="component" value="Unassembled WGS sequence"/>
</dbReference>
<evidence type="ECO:0000313" key="3">
    <source>
        <dbReference type="Proteomes" id="UP001302602"/>
    </source>
</evidence>
<feature type="transmembrane region" description="Helical" evidence="1">
    <location>
        <begin position="62"/>
        <end position="85"/>
    </location>
</feature>
<dbReference type="RefSeq" id="XP_062642016.1">
    <property type="nucleotide sequence ID" value="XM_062789719.1"/>
</dbReference>
<gene>
    <name evidence="2" type="ORF">N657DRAFT_583982</name>
</gene>
<dbReference type="GeneID" id="87826489"/>
<evidence type="ECO:0000256" key="1">
    <source>
        <dbReference type="SAM" id="Phobius"/>
    </source>
</evidence>
<comment type="caution">
    <text evidence="2">The sequence shown here is derived from an EMBL/GenBank/DDBJ whole genome shotgun (WGS) entry which is preliminary data.</text>
</comment>
<protein>
    <submittedName>
        <fullName evidence="2">Uncharacterized protein</fullName>
    </submittedName>
</protein>
<dbReference type="AlphaFoldDB" id="A0AAN6TPH2"/>
<name>A0AAN6TPH2_9PEZI</name>
<sequence>MQKSLGFVWRLRIGSFCSTMCLSVLSFTPMVLSRRRYNRVKTRTKTSPYPTVYIAYPRAFEIAWISHHLVVVVFSTAFFAIGLVYTRHGGLTDGVDPRWMRSSGDLAVAVQLYHSLYARRTLL</sequence>
<keyword evidence="3" id="KW-1185">Reference proteome</keyword>
<organism evidence="2 3">
    <name type="scientific">Parathielavia appendiculata</name>
    <dbReference type="NCBI Taxonomy" id="2587402"/>
    <lineage>
        <taxon>Eukaryota</taxon>
        <taxon>Fungi</taxon>
        <taxon>Dikarya</taxon>
        <taxon>Ascomycota</taxon>
        <taxon>Pezizomycotina</taxon>
        <taxon>Sordariomycetes</taxon>
        <taxon>Sordariomycetidae</taxon>
        <taxon>Sordariales</taxon>
        <taxon>Chaetomiaceae</taxon>
        <taxon>Parathielavia</taxon>
    </lineage>
</organism>
<feature type="transmembrane region" description="Helical" evidence="1">
    <location>
        <begin position="12"/>
        <end position="32"/>
    </location>
</feature>
<proteinExistence type="predicted"/>
<accession>A0AAN6TPH2</accession>
<dbReference type="EMBL" id="MU853276">
    <property type="protein sequence ID" value="KAK4118243.1"/>
    <property type="molecule type" value="Genomic_DNA"/>
</dbReference>
<evidence type="ECO:0000313" key="2">
    <source>
        <dbReference type="EMBL" id="KAK4118243.1"/>
    </source>
</evidence>